<gene>
    <name evidence="1" type="ORF">MSL71_49080</name>
</gene>
<name>A0A4U8YUX1_9BACT</name>
<dbReference type="EMBL" id="CAADHO010000014">
    <property type="protein sequence ID" value="VFQ47219.1"/>
    <property type="molecule type" value="Genomic_DNA"/>
</dbReference>
<organism evidence="1 2">
    <name type="scientific">Desulfoluna butyratoxydans</name>
    <dbReference type="NCBI Taxonomy" id="231438"/>
    <lineage>
        <taxon>Bacteria</taxon>
        <taxon>Pseudomonadati</taxon>
        <taxon>Thermodesulfobacteriota</taxon>
        <taxon>Desulfobacteria</taxon>
        <taxon>Desulfobacterales</taxon>
        <taxon>Desulfolunaceae</taxon>
        <taxon>Desulfoluna</taxon>
    </lineage>
</organism>
<evidence type="ECO:0000313" key="2">
    <source>
        <dbReference type="Proteomes" id="UP000507962"/>
    </source>
</evidence>
<dbReference type="Proteomes" id="UP000507962">
    <property type="component" value="Unassembled WGS sequence"/>
</dbReference>
<dbReference type="AlphaFoldDB" id="A0A4U8YUX1"/>
<keyword evidence="2" id="KW-1185">Reference proteome</keyword>
<reference evidence="1 2" key="1">
    <citation type="submission" date="2019-03" db="EMBL/GenBank/DDBJ databases">
        <authorList>
            <person name="Nijsse B."/>
        </authorList>
    </citation>
    <scope>NUCLEOTIDE SEQUENCE [LARGE SCALE GENOMIC DNA]</scope>
    <source>
        <strain evidence="1">Desulfoluna butyratoxydans MSL71</strain>
    </source>
</reference>
<protein>
    <submittedName>
        <fullName evidence="1">Uncharacterized protein</fullName>
    </submittedName>
</protein>
<accession>A0A4U8YUX1</accession>
<evidence type="ECO:0000313" key="1">
    <source>
        <dbReference type="EMBL" id="VFQ47219.1"/>
    </source>
</evidence>
<sequence length="218" mass="24084">MPLPILHALGLSPLVAICHPVGWAKRSVPVVARVASVLQRPWQRPSPHTMGTAPRVSPFQRSGLAFAHPTCSRLIAVGRHMSPRRMGKAERAHRCAGCRTFPKPSWNWFPHTSWISSVYVMGTAPGVSPLQWGGLAFAHPTCSRLIAICRHMSPRRMGKAKRAHRCAGCQRITKAMAETFATHDGHGAEGVATPMERTCLCPSYMFSAYRRWSPYVTP</sequence>
<proteinExistence type="predicted"/>